<dbReference type="InterPro" id="IPR018669">
    <property type="entry name" value="Toxin_HigB"/>
</dbReference>
<keyword evidence="2" id="KW-1185">Reference proteome</keyword>
<dbReference type="GO" id="GO:0110001">
    <property type="term" value="C:toxin-antitoxin complex"/>
    <property type="evidence" value="ECO:0007669"/>
    <property type="project" value="InterPro"/>
</dbReference>
<accession>K9XVE6</accession>
<dbReference type="PATRIC" id="fig|111780.3.peg.2620"/>
<evidence type="ECO:0008006" key="3">
    <source>
        <dbReference type="Google" id="ProtNLM"/>
    </source>
</evidence>
<dbReference type="GO" id="GO:0004519">
    <property type="term" value="F:endonuclease activity"/>
    <property type="evidence" value="ECO:0007669"/>
    <property type="project" value="InterPro"/>
</dbReference>
<dbReference type="GO" id="GO:0003723">
    <property type="term" value="F:RNA binding"/>
    <property type="evidence" value="ECO:0007669"/>
    <property type="project" value="InterPro"/>
</dbReference>
<dbReference type="STRING" id="111780.Sta7437_2518"/>
<reference evidence="2" key="1">
    <citation type="journal article" date="2013" name="Proc. Natl. Acad. Sci. U.S.A.">
        <title>Improving the coverage of the cyanobacterial phylum using diversity-driven genome sequencing.</title>
        <authorList>
            <person name="Shih P.M."/>
            <person name="Wu D."/>
            <person name="Latifi A."/>
            <person name="Axen S.D."/>
            <person name="Fewer D.P."/>
            <person name="Talla E."/>
            <person name="Calteau A."/>
            <person name="Cai F."/>
            <person name="Tandeau de Marsac N."/>
            <person name="Rippka R."/>
            <person name="Herdman M."/>
            <person name="Sivonen K."/>
            <person name="Coursin T."/>
            <person name="Laurent T."/>
            <person name="Goodwin L."/>
            <person name="Nolan M."/>
            <person name="Davenport K.W."/>
            <person name="Han C.S."/>
            <person name="Rubin E.M."/>
            <person name="Eisen J.A."/>
            <person name="Woyke T."/>
            <person name="Gugger M."/>
            <person name="Kerfeld C.A."/>
        </authorList>
    </citation>
    <scope>NUCLEOTIDE SEQUENCE [LARGE SCALE GENOMIC DNA]</scope>
    <source>
        <strain evidence="2">ATCC 29371 / PCC 7437</strain>
    </source>
</reference>
<dbReference type="Proteomes" id="UP000010473">
    <property type="component" value="Chromosome"/>
</dbReference>
<gene>
    <name evidence="1" type="ordered locus">Sta7437_2518</name>
</gene>
<evidence type="ECO:0000313" key="1">
    <source>
        <dbReference type="EMBL" id="AFZ36051.1"/>
    </source>
</evidence>
<name>K9XVE6_STAC7</name>
<dbReference type="KEGG" id="scs:Sta7437_2518"/>
<dbReference type="OrthoDB" id="9799912at2"/>
<protein>
    <recommendedName>
        <fullName evidence="3">Type II toxin-antitoxin system HigB family toxin</fullName>
    </recommendedName>
</protein>
<dbReference type="EMBL" id="CP003653">
    <property type="protein sequence ID" value="AFZ36051.1"/>
    <property type="molecule type" value="Genomic_DNA"/>
</dbReference>
<dbReference type="AlphaFoldDB" id="K9XVE6"/>
<evidence type="ECO:0000313" key="2">
    <source>
        <dbReference type="Proteomes" id="UP000010473"/>
    </source>
</evidence>
<sequence>MRLIAIAKLREAASNYPDVSNQIEDFYRTLKIVDWQNLIDVQKTFFSAEAVGNFTVINIKGNKYRLILDINYQKQLVFFKYFLTHAEYSKDKWKNDSHYQS</sequence>
<dbReference type="Pfam" id="PF09907">
    <property type="entry name" value="HigB_toxin"/>
    <property type="match status" value="1"/>
</dbReference>
<dbReference type="RefSeq" id="WP_015193719.1">
    <property type="nucleotide sequence ID" value="NC_019748.1"/>
</dbReference>
<dbReference type="HOGENOM" id="CLU_153067_1_0_3"/>
<dbReference type="eggNOG" id="COG4680">
    <property type="taxonomic scope" value="Bacteria"/>
</dbReference>
<proteinExistence type="predicted"/>
<organism evidence="1 2">
    <name type="scientific">Stanieria cyanosphaera (strain ATCC 29371 / PCC 7437)</name>
    <dbReference type="NCBI Taxonomy" id="111780"/>
    <lineage>
        <taxon>Bacteria</taxon>
        <taxon>Bacillati</taxon>
        <taxon>Cyanobacteriota</taxon>
        <taxon>Cyanophyceae</taxon>
        <taxon>Pleurocapsales</taxon>
        <taxon>Dermocarpellaceae</taxon>
        <taxon>Stanieria</taxon>
    </lineage>
</organism>